<name>A0A0V1G186_TRIPS</name>
<feature type="transmembrane region" description="Helical" evidence="1">
    <location>
        <begin position="12"/>
        <end position="32"/>
    </location>
</feature>
<evidence type="ECO:0000256" key="1">
    <source>
        <dbReference type="SAM" id="Phobius"/>
    </source>
</evidence>
<reference evidence="2 3" key="1">
    <citation type="submission" date="2015-01" db="EMBL/GenBank/DDBJ databases">
        <title>Evolution of Trichinella species and genotypes.</title>
        <authorList>
            <person name="Korhonen P.K."/>
            <person name="Edoardo P."/>
            <person name="Giuseppe L.R."/>
            <person name="Gasser R.B."/>
        </authorList>
    </citation>
    <scope>NUCLEOTIDE SEQUENCE [LARGE SCALE GENOMIC DNA]</scope>
    <source>
        <strain evidence="2">ISS470</strain>
    </source>
</reference>
<gene>
    <name evidence="2" type="ORF">T4D_13109</name>
</gene>
<keyword evidence="3" id="KW-1185">Reference proteome</keyword>
<dbReference type="AlphaFoldDB" id="A0A0V1G186"/>
<keyword evidence="1" id="KW-1133">Transmembrane helix</keyword>
<evidence type="ECO:0000313" key="2">
    <source>
        <dbReference type="EMBL" id="KRY91890.1"/>
    </source>
</evidence>
<organism evidence="2 3">
    <name type="scientific">Trichinella pseudospiralis</name>
    <name type="common">Parasitic roundworm</name>
    <dbReference type="NCBI Taxonomy" id="6337"/>
    <lineage>
        <taxon>Eukaryota</taxon>
        <taxon>Metazoa</taxon>
        <taxon>Ecdysozoa</taxon>
        <taxon>Nematoda</taxon>
        <taxon>Enoplea</taxon>
        <taxon>Dorylaimia</taxon>
        <taxon>Trichinellida</taxon>
        <taxon>Trichinellidae</taxon>
        <taxon>Trichinella</taxon>
    </lineage>
</organism>
<comment type="caution">
    <text evidence="2">The sequence shown here is derived from an EMBL/GenBank/DDBJ whole genome shotgun (WGS) entry which is preliminary data.</text>
</comment>
<dbReference type="EMBL" id="JYDT01000010">
    <property type="protein sequence ID" value="KRY91890.1"/>
    <property type="molecule type" value="Genomic_DNA"/>
</dbReference>
<sequence length="73" mass="8346">MAEIPSVERRRILKFYFSLVFALLSFCCLLQHESKVGLLLYSLILNFNRKSSVSNSILWASDLSSTVRLSSVF</sequence>
<proteinExistence type="predicted"/>
<dbReference type="Proteomes" id="UP000054995">
    <property type="component" value="Unassembled WGS sequence"/>
</dbReference>
<keyword evidence="1" id="KW-0472">Membrane</keyword>
<evidence type="ECO:0000313" key="3">
    <source>
        <dbReference type="Proteomes" id="UP000054995"/>
    </source>
</evidence>
<protein>
    <submittedName>
        <fullName evidence="2">Uncharacterized protein</fullName>
    </submittedName>
</protein>
<accession>A0A0V1G186</accession>
<keyword evidence="1" id="KW-0812">Transmembrane</keyword>